<evidence type="ECO:0000313" key="2">
    <source>
        <dbReference type="Proteomes" id="UP000027120"/>
    </source>
</evidence>
<proteinExistence type="predicted"/>
<name>A0A067DEM7_CITSI</name>
<protein>
    <submittedName>
        <fullName evidence="1">Uncharacterized protein</fullName>
    </submittedName>
</protein>
<dbReference type="AlphaFoldDB" id="A0A067DEM7"/>
<sequence>MKDKKIKTEESKGKEQPLSSSMGTFFYMIETRECWDKLEAQVKVCKSLLVTLKLPLNWSIVIEDSIVSFGVPVVD</sequence>
<keyword evidence="2" id="KW-1185">Reference proteome</keyword>
<evidence type="ECO:0000313" key="1">
    <source>
        <dbReference type="EMBL" id="KDO37081.1"/>
    </source>
</evidence>
<dbReference type="EMBL" id="KK791996">
    <property type="protein sequence ID" value="KDO37081.1"/>
    <property type="molecule type" value="Genomic_DNA"/>
</dbReference>
<accession>A0A067DEM7</accession>
<reference evidence="1 2" key="1">
    <citation type="submission" date="2014-04" db="EMBL/GenBank/DDBJ databases">
        <authorList>
            <consortium name="International Citrus Genome Consortium"/>
            <person name="Gmitter F."/>
            <person name="Chen C."/>
            <person name="Farmerie W."/>
            <person name="Harkins T."/>
            <person name="Desany B."/>
            <person name="Mohiuddin M."/>
            <person name="Kodira C."/>
            <person name="Borodovsky M."/>
            <person name="Lomsadze A."/>
            <person name="Burns P."/>
            <person name="Jenkins J."/>
            <person name="Prochnik S."/>
            <person name="Shu S."/>
            <person name="Chapman J."/>
            <person name="Pitluck S."/>
            <person name="Schmutz J."/>
            <person name="Rokhsar D."/>
        </authorList>
    </citation>
    <scope>NUCLEOTIDE SEQUENCE</scope>
</reference>
<dbReference type="Proteomes" id="UP000027120">
    <property type="component" value="Unassembled WGS sequence"/>
</dbReference>
<gene>
    <name evidence="1" type="ORF">CISIN_1g046890mg</name>
</gene>
<organism evidence="1 2">
    <name type="scientific">Citrus sinensis</name>
    <name type="common">Sweet orange</name>
    <name type="synonym">Citrus aurantium var. sinensis</name>
    <dbReference type="NCBI Taxonomy" id="2711"/>
    <lineage>
        <taxon>Eukaryota</taxon>
        <taxon>Viridiplantae</taxon>
        <taxon>Streptophyta</taxon>
        <taxon>Embryophyta</taxon>
        <taxon>Tracheophyta</taxon>
        <taxon>Spermatophyta</taxon>
        <taxon>Magnoliopsida</taxon>
        <taxon>eudicotyledons</taxon>
        <taxon>Gunneridae</taxon>
        <taxon>Pentapetalae</taxon>
        <taxon>rosids</taxon>
        <taxon>malvids</taxon>
        <taxon>Sapindales</taxon>
        <taxon>Rutaceae</taxon>
        <taxon>Aurantioideae</taxon>
        <taxon>Citrus</taxon>
    </lineage>
</organism>